<feature type="domain" description="DUF5720" evidence="1">
    <location>
        <begin position="3"/>
        <end position="99"/>
    </location>
</feature>
<accession>A0A9X5H7C4</accession>
<organism evidence="2 3">
    <name type="scientific">Schaedlerella arabinosiphila</name>
    <dbReference type="NCBI Taxonomy" id="2044587"/>
    <lineage>
        <taxon>Bacteria</taxon>
        <taxon>Bacillati</taxon>
        <taxon>Bacillota</taxon>
        <taxon>Clostridia</taxon>
        <taxon>Lachnospirales</taxon>
        <taxon>Lachnospiraceae</taxon>
        <taxon>Schaedlerella</taxon>
    </lineage>
</organism>
<dbReference type="Proteomes" id="UP000474104">
    <property type="component" value="Unassembled WGS sequence"/>
</dbReference>
<evidence type="ECO:0000313" key="2">
    <source>
        <dbReference type="EMBL" id="NDO72022.1"/>
    </source>
</evidence>
<evidence type="ECO:0000259" key="1">
    <source>
        <dbReference type="Pfam" id="PF18987"/>
    </source>
</evidence>
<evidence type="ECO:0000313" key="3">
    <source>
        <dbReference type="Proteomes" id="UP000474104"/>
    </source>
</evidence>
<dbReference type="EMBL" id="VIRB01000149">
    <property type="protein sequence ID" value="NDO72022.1"/>
    <property type="molecule type" value="Genomic_DNA"/>
</dbReference>
<dbReference type="Pfam" id="PF18987">
    <property type="entry name" value="DUF5720"/>
    <property type="match status" value="1"/>
</dbReference>
<protein>
    <recommendedName>
        <fullName evidence="1">DUF5720 domain-containing protein</fullName>
    </recommendedName>
</protein>
<sequence>MEMSVFELLAIAREMAGADYVKGDRIRCEKRYAPDTDHMLEFRILGRQEPYGNPGDHCRLFLTGEGYRQMQEMERQKKIRMIHYARVREKNLAYGPAAERPASRGE</sequence>
<gene>
    <name evidence="2" type="ORF">FMM80_26585</name>
</gene>
<comment type="caution">
    <text evidence="2">The sequence shown here is derived from an EMBL/GenBank/DDBJ whole genome shotgun (WGS) entry which is preliminary data.</text>
</comment>
<name>A0A9X5H7C4_9FIRM</name>
<dbReference type="InterPro" id="IPR043778">
    <property type="entry name" value="DUF5720"/>
</dbReference>
<dbReference type="AlphaFoldDB" id="A0A9X5H7C4"/>
<dbReference type="OrthoDB" id="9803542at2"/>
<reference evidence="2 3" key="1">
    <citation type="submission" date="2019-07" db="EMBL/GenBank/DDBJ databases">
        <title>Draft genome sequences of 15 bacterial species constituting the stable defined intestinal microbiota of the GM15 gnotobiotic mouse model.</title>
        <authorList>
            <person name="Elie C."/>
            <person name="Mathieu A."/>
            <person name="Saliou A."/>
            <person name="Darnaud M."/>
            <person name="Leulier F."/>
            <person name="Tamellini A."/>
        </authorList>
    </citation>
    <scope>NUCLEOTIDE SEQUENCE [LARGE SCALE GENOMIC DNA]</scope>
    <source>
        <strain evidence="3">ASF 502</strain>
    </source>
</reference>
<proteinExistence type="predicted"/>